<dbReference type="GO" id="GO:0022857">
    <property type="term" value="F:transmembrane transporter activity"/>
    <property type="evidence" value="ECO:0007669"/>
    <property type="project" value="InterPro"/>
</dbReference>
<evidence type="ECO:0000256" key="3">
    <source>
        <dbReference type="ARBA" id="ARBA00022692"/>
    </source>
</evidence>
<protein>
    <submittedName>
        <fullName evidence="9">MFS transporter</fullName>
    </submittedName>
</protein>
<dbReference type="PATRIC" id="fig|37927.3.peg.2310"/>
<evidence type="ECO:0000313" key="9">
    <source>
        <dbReference type="EMBL" id="AMM32915.1"/>
    </source>
</evidence>
<feature type="transmembrane region" description="Helical" evidence="7">
    <location>
        <begin position="108"/>
        <end position="130"/>
    </location>
</feature>
<dbReference type="Pfam" id="PF07690">
    <property type="entry name" value="MFS_1"/>
    <property type="match status" value="1"/>
</dbReference>
<keyword evidence="3 7" id="KW-0812">Transmembrane</keyword>
<feature type="transmembrane region" description="Helical" evidence="7">
    <location>
        <begin position="404"/>
        <end position="422"/>
    </location>
</feature>
<feature type="transmembrane region" description="Helical" evidence="7">
    <location>
        <begin position="174"/>
        <end position="194"/>
    </location>
</feature>
<dbReference type="GO" id="GO:0005886">
    <property type="term" value="C:plasma membrane"/>
    <property type="evidence" value="ECO:0007669"/>
    <property type="project" value="UniProtKB-SubCell"/>
</dbReference>
<dbReference type="InterPro" id="IPR036259">
    <property type="entry name" value="MFS_trans_sf"/>
</dbReference>
<feature type="transmembrane region" description="Helical" evidence="7">
    <location>
        <begin position="20"/>
        <end position="40"/>
    </location>
</feature>
<sequence>MSSRRLLHEFPTGWRRRVYVSVVILAVFISAYEGQLAPILPLLLSDLHMPLQTYGLITAASLLVGAFAGYIGGGLVDRVGRVRILVPFSFLSAGACLFMAGSDSMLHFLIARILLAFVEGVAVAGTAPLIRDFTPRVGRAQAYALWTWGPVGASFFAAAIAALTLGAFGHSWRSQVYLMGAFACVGAVAVALVLRDLSPEVRRTVRSTEHTVHSAQHPLHERADAGGRRLRLLLQRPTVWAHVAAMALMYVFLATMNSYAQIMLVDHFALSIQLASGVAMAFWLCNLGGGILFSWLSDRVQRRKPFMLAGSAAATVLLAAFIASMTAGHQAPLALLILLLAATGLALGAVFGPWMASFSEDIEEVHPDIQGLAFGLNHLVTRLFVLASVLLAPRVVAAAGWETWMIAATVAIAGFLAVITLVPDHRRKDMRDSEAPATAAAQEAGTSLS</sequence>
<dbReference type="OrthoDB" id="3761592at2"/>
<dbReference type="InterPro" id="IPR011701">
    <property type="entry name" value="MFS"/>
</dbReference>
<feature type="transmembrane region" description="Helical" evidence="7">
    <location>
        <begin position="142"/>
        <end position="168"/>
    </location>
</feature>
<dbReference type="CDD" id="cd06174">
    <property type="entry name" value="MFS"/>
    <property type="match status" value="1"/>
</dbReference>
<keyword evidence="10" id="KW-1185">Reference proteome</keyword>
<evidence type="ECO:0000259" key="8">
    <source>
        <dbReference type="PROSITE" id="PS50850"/>
    </source>
</evidence>
<dbReference type="PROSITE" id="PS50850">
    <property type="entry name" value="MFS"/>
    <property type="match status" value="1"/>
</dbReference>
<feature type="transmembrane region" description="Helical" evidence="7">
    <location>
        <begin position="272"/>
        <end position="296"/>
    </location>
</feature>
<dbReference type="InterPro" id="IPR050189">
    <property type="entry name" value="MFS_Efflux_Transporters"/>
</dbReference>
<gene>
    <name evidence="9" type="ORF">SA2016_2246</name>
</gene>
<dbReference type="SUPFAM" id="SSF103473">
    <property type="entry name" value="MFS general substrate transporter"/>
    <property type="match status" value="1"/>
</dbReference>
<feature type="transmembrane region" description="Helical" evidence="7">
    <location>
        <begin position="52"/>
        <end position="72"/>
    </location>
</feature>
<feature type="compositionally biased region" description="Low complexity" evidence="6">
    <location>
        <begin position="435"/>
        <end position="449"/>
    </location>
</feature>
<dbReference type="Gene3D" id="1.20.1250.20">
    <property type="entry name" value="MFS general substrate transporter like domains"/>
    <property type="match status" value="2"/>
</dbReference>
<keyword evidence="5 7" id="KW-0472">Membrane</keyword>
<name>A0A127A2U2_9MICC</name>
<evidence type="ECO:0000256" key="5">
    <source>
        <dbReference type="ARBA" id="ARBA00023136"/>
    </source>
</evidence>
<evidence type="ECO:0000256" key="7">
    <source>
        <dbReference type="SAM" id="Phobius"/>
    </source>
</evidence>
<evidence type="ECO:0000256" key="6">
    <source>
        <dbReference type="SAM" id="MobiDB-lite"/>
    </source>
</evidence>
<comment type="subcellular location">
    <subcellularLocation>
        <location evidence="1">Cell membrane</location>
        <topology evidence="1">Multi-pass membrane protein</topology>
    </subcellularLocation>
</comment>
<evidence type="ECO:0000256" key="2">
    <source>
        <dbReference type="ARBA" id="ARBA00022475"/>
    </source>
</evidence>
<evidence type="ECO:0000256" key="1">
    <source>
        <dbReference type="ARBA" id="ARBA00004651"/>
    </source>
</evidence>
<keyword evidence="4 7" id="KW-1133">Transmembrane helix</keyword>
<dbReference type="KEGG" id="satk:SA2016_2246"/>
<dbReference type="PANTHER" id="PTHR43124:SF3">
    <property type="entry name" value="CHLORAMPHENICOL EFFLUX PUMP RV0191"/>
    <property type="match status" value="1"/>
</dbReference>
<dbReference type="EMBL" id="CP014518">
    <property type="protein sequence ID" value="AMM32915.1"/>
    <property type="molecule type" value="Genomic_DNA"/>
</dbReference>
<dbReference type="InterPro" id="IPR020846">
    <property type="entry name" value="MFS_dom"/>
</dbReference>
<dbReference type="STRING" id="37927.SA2016_2246"/>
<organism evidence="9 10">
    <name type="scientific">Sinomonas atrocyanea</name>
    <dbReference type="NCBI Taxonomy" id="37927"/>
    <lineage>
        <taxon>Bacteria</taxon>
        <taxon>Bacillati</taxon>
        <taxon>Actinomycetota</taxon>
        <taxon>Actinomycetes</taxon>
        <taxon>Micrococcales</taxon>
        <taxon>Micrococcaceae</taxon>
        <taxon>Sinomonas</taxon>
    </lineage>
</organism>
<feature type="domain" description="Major facilitator superfamily (MFS) profile" evidence="8">
    <location>
        <begin position="18"/>
        <end position="426"/>
    </location>
</feature>
<feature type="transmembrane region" description="Helical" evidence="7">
    <location>
        <begin position="239"/>
        <end position="260"/>
    </location>
</feature>
<evidence type="ECO:0000313" key="10">
    <source>
        <dbReference type="Proteomes" id="UP000070134"/>
    </source>
</evidence>
<feature type="region of interest" description="Disordered" evidence="6">
    <location>
        <begin position="430"/>
        <end position="449"/>
    </location>
</feature>
<dbReference type="AlphaFoldDB" id="A0A127A2U2"/>
<dbReference type="Proteomes" id="UP000070134">
    <property type="component" value="Chromosome"/>
</dbReference>
<dbReference type="RefSeq" id="WP_066498055.1">
    <property type="nucleotide sequence ID" value="NZ_BJMO01000035.1"/>
</dbReference>
<reference evidence="9 10" key="1">
    <citation type="submission" date="2016-02" db="EMBL/GenBank/DDBJ databases">
        <title>Complete genome of Sinomonas atrocyanea KCTC 3377.</title>
        <authorList>
            <person name="Kim K.M."/>
        </authorList>
    </citation>
    <scope>NUCLEOTIDE SEQUENCE [LARGE SCALE GENOMIC DNA]</scope>
    <source>
        <strain evidence="9 10">KCTC 3377</strain>
    </source>
</reference>
<feature type="transmembrane region" description="Helical" evidence="7">
    <location>
        <begin position="372"/>
        <end position="392"/>
    </location>
</feature>
<keyword evidence="2" id="KW-1003">Cell membrane</keyword>
<proteinExistence type="predicted"/>
<accession>A0A127A2U2</accession>
<dbReference type="PANTHER" id="PTHR43124">
    <property type="entry name" value="PURINE EFFLUX PUMP PBUE"/>
    <property type="match status" value="1"/>
</dbReference>
<evidence type="ECO:0000256" key="4">
    <source>
        <dbReference type="ARBA" id="ARBA00022989"/>
    </source>
</evidence>
<feature type="transmembrane region" description="Helical" evidence="7">
    <location>
        <begin position="84"/>
        <end position="102"/>
    </location>
</feature>
<feature type="transmembrane region" description="Helical" evidence="7">
    <location>
        <begin position="333"/>
        <end position="351"/>
    </location>
</feature>
<feature type="transmembrane region" description="Helical" evidence="7">
    <location>
        <begin position="308"/>
        <end position="327"/>
    </location>
</feature>